<keyword evidence="1" id="KW-0732">Signal</keyword>
<feature type="signal peptide" evidence="1">
    <location>
        <begin position="1"/>
        <end position="21"/>
    </location>
</feature>
<dbReference type="OrthoDB" id="196227at2"/>
<evidence type="ECO:0000256" key="1">
    <source>
        <dbReference type="SAM" id="SignalP"/>
    </source>
</evidence>
<evidence type="ECO:0000313" key="2">
    <source>
        <dbReference type="EMBL" id="SKA82605.1"/>
    </source>
</evidence>
<dbReference type="RefSeq" id="WP_078812126.1">
    <property type="nucleotide sequence ID" value="NZ_FUYE01000002.1"/>
</dbReference>
<protein>
    <submittedName>
        <fullName evidence="2">Uncharacterized protein</fullName>
    </submittedName>
</protein>
<sequence length="167" mass="18303">MMKLLAPIAACFTLWTLTALGAGEVPPTVQQLPVTKPATEGQVWGALIYASDTAPQGGTNEAPPASLKNLPERLGKVFPYKHYQILGQHLQDVFREYESWVVPSKDLFLKVDSKGPAVGGGVNLHLQFWRDQQVLVKTDAVLKANSPLFIAGPTWREGKLIFVLVLQ</sequence>
<dbReference type="STRING" id="48467.SAMN02745166_00934"/>
<name>A0A1T4X0J0_9BACT</name>
<keyword evidence="3" id="KW-1185">Reference proteome</keyword>
<dbReference type="Proteomes" id="UP000190774">
    <property type="component" value="Unassembled WGS sequence"/>
</dbReference>
<gene>
    <name evidence="2" type="ORF">SAMN02745166_00934</name>
</gene>
<dbReference type="AlphaFoldDB" id="A0A1T4X0J0"/>
<reference evidence="3" key="1">
    <citation type="submission" date="2017-02" db="EMBL/GenBank/DDBJ databases">
        <authorList>
            <person name="Varghese N."/>
            <person name="Submissions S."/>
        </authorList>
    </citation>
    <scope>NUCLEOTIDE SEQUENCE [LARGE SCALE GENOMIC DNA]</scope>
    <source>
        <strain evidence="3">ATCC 700200</strain>
    </source>
</reference>
<accession>A0A1T4X0J0</accession>
<feature type="chain" id="PRO_5012617269" evidence="1">
    <location>
        <begin position="22"/>
        <end position="167"/>
    </location>
</feature>
<proteinExistence type="predicted"/>
<organism evidence="2 3">
    <name type="scientific">Prosthecobacter debontii</name>
    <dbReference type="NCBI Taxonomy" id="48467"/>
    <lineage>
        <taxon>Bacteria</taxon>
        <taxon>Pseudomonadati</taxon>
        <taxon>Verrucomicrobiota</taxon>
        <taxon>Verrucomicrobiia</taxon>
        <taxon>Verrucomicrobiales</taxon>
        <taxon>Verrucomicrobiaceae</taxon>
        <taxon>Prosthecobacter</taxon>
    </lineage>
</organism>
<dbReference type="EMBL" id="FUYE01000002">
    <property type="protein sequence ID" value="SKA82605.1"/>
    <property type="molecule type" value="Genomic_DNA"/>
</dbReference>
<evidence type="ECO:0000313" key="3">
    <source>
        <dbReference type="Proteomes" id="UP000190774"/>
    </source>
</evidence>